<evidence type="ECO:0000256" key="1">
    <source>
        <dbReference type="ARBA" id="ARBA00009175"/>
    </source>
</evidence>
<dbReference type="PANTHER" id="PTHR30632">
    <property type="entry name" value="MOLYBDATE-BINDING PERIPLASMIC PROTEIN"/>
    <property type="match status" value="1"/>
</dbReference>
<dbReference type="Proteomes" id="UP001172738">
    <property type="component" value="Unassembled WGS sequence"/>
</dbReference>
<keyword evidence="6" id="KW-1185">Reference proteome</keyword>
<dbReference type="EMBL" id="JAUHPV010000003">
    <property type="protein sequence ID" value="MDN4472474.1"/>
    <property type="molecule type" value="Genomic_DNA"/>
</dbReference>
<dbReference type="Gene3D" id="3.40.190.10">
    <property type="entry name" value="Periplasmic binding protein-like II"/>
    <property type="match status" value="2"/>
</dbReference>
<feature type="signal peptide" evidence="4">
    <location>
        <begin position="1"/>
        <end position="25"/>
    </location>
</feature>
<evidence type="ECO:0000256" key="4">
    <source>
        <dbReference type="SAM" id="SignalP"/>
    </source>
</evidence>
<evidence type="ECO:0000256" key="3">
    <source>
        <dbReference type="ARBA" id="ARBA00022729"/>
    </source>
</evidence>
<feature type="chain" id="PRO_5046272944" evidence="4">
    <location>
        <begin position="26"/>
        <end position="256"/>
    </location>
</feature>
<dbReference type="InterPro" id="IPR005950">
    <property type="entry name" value="ModA"/>
</dbReference>
<dbReference type="SUPFAM" id="SSF53850">
    <property type="entry name" value="Periplasmic binding protein-like II"/>
    <property type="match status" value="1"/>
</dbReference>
<comment type="similarity">
    <text evidence="1">Belongs to the bacterial solute-binding protein ModA family.</text>
</comment>
<dbReference type="PANTHER" id="PTHR30632:SF0">
    <property type="entry name" value="SULFATE-BINDING PROTEIN"/>
    <property type="match status" value="1"/>
</dbReference>
<keyword evidence="2" id="KW-0479">Metal-binding</keyword>
<accession>A0ABT8G170</accession>
<evidence type="ECO:0000313" key="5">
    <source>
        <dbReference type="EMBL" id="MDN4472474.1"/>
    </source>
</evidence>
<evidence type="ECO:0000256" key="2">
    <source>
        <dbReference type="ARBA" id="ARBA00022723"/>
    </source>
</evidence>
<protein>
    <submittedName>
        <fullName evidence="5">Molybdate ABC transporter substrate-binding protein</fullName>
    </submittedName>
</protein>
<comment type="caution">
    <text evidence="5">The sequence shown here is derived from an EMBL/GenBank/DDBJ whole genome shotgun (WGS) entry which is preliminary data.</text>
</comment>
<dbReference type="PIRSF" id="PIRSF004846">
    <property type="entry name" value="ModA"/>
    <property type="match status" value="1"/>
</dbReference>
<organism evidence="5 6">
    <name type="scientific">Demequina zhanjiangensis</name>
    <dbReference type="NCBI Taxonomy" id="3051659"/>
    <lineage>
        <taxon>Bacteria</taxon>
        <taxon>Bacillati</taxon>
        <taxon>Actinomycetota</taxon>
        <taxon>Actinomycetes</taxon>
        <taxon>Micrococcales</taxon>
        <taxon>Demequinaceae</taxon>
        <taxon>Demequina</taxon>
    </lineage>
</organism>
<keyword evidence="3 4" id="KW-0732">Signal</keyword>
<dbReference type="RefSeq" id="WP_301127086.1">
    <property type="nucleotide sequence ID" value="NZ_JAUHPV010000003.1"/>
</dbReference>
<name>A0ABT8G170_9MICO</name>
<reference evidence="5" key="1">
    <citation type="submission" date="2023-06" db="EMBL/GenBank/DDBJ databases">
        <title>SYSU T00b26.</title>
        <authorList>
            <person name="Gao L."/>
            <person name="Fang B.-Z."/>
            <person name="Li W.-J."/>
        </authorList>
    </citation>
    <scope>NUCLEOTIDE SEQUENCE</scope>
    <source>
        <strain evidence="5">SYSU T00b26</strain>
    </source>
</reference>
<proteinExistence type="inferred from homology"/>
<dbReference type="Pfam" id="PF13531">
    <property type="entry name" value="SBP_bac_11"/>
    <property type="match status" value="1"/>
</dbReference>
<sequence>MPRPRFRASLTALAAAVAVSLAACAAVPDGEPEDRTVTVLAAASLTDVFTEIADEFEASHPGVTVSLSFAGSSTLAQQVLEGAPADVLATANEATMAQVSEEIGIEPLIFASNTLTIAVPEGNPAGITGITDLTRPDVRLVVCAPQVPCGAATQLVEEATRTSFSPVSEESNVTDVLGKVASGQADAGIVYVTDIARADGVQQVPLEGADLAVNLYPIAALPRVGQSPSMLADEFVAAVLSDAGREVLESAGFTTP</sequence>
<dbReference type="PROSITE" id="PS51257">
    <property type="entry name" value="PROKAR_LIPOPROTEIN"/>
    <property type="match status" value="1"/>
</dbReference>
<evidence type="ECO:0000313" key="6">
    <source>
        <dbReference type="Proteomes" id="UP001172738"/>
    </source>
</evidence>
<dbReference type="InterPro" id="IPR050682">
    <property type="entry name" value="ModA/WtpA"/>
</dbReference>
<gene>
    <name evidence="5" type="primary">modA</name>
    <name evidence="5" type="ORF">QQX04_05645</name>
</gene>
<dbReference type="NCBIfam" id="TIGR01256">
    <property type="entry name" value="modA"/>
    <property type="match status" value="1"/>
</dbReference>